<evidence type="ECO:0000256" key="1">
    <source>
        <dbReference type="SAM" id="Phobius"/>
    </source>
</evidence>
<evidence type="ECO:0000313" key="4">
    <source>
        <dbReference type="Proteomes" id="UP000822476"/>
    </source>
</evidence>
<feature type="domain" description="Cas1p 10 TM acyl transferase" evidence="2">
    <location>
        <begin position="1"/>
        <end position="158"/>
    </location>
</feature>
<dbReference type="OrthoDB" id="1932925at2759"/>
<keyword evidence="1" id="KW-1133">Transmembrane helix</keyword>
<dbReference type="AlphaFoldDB" id="A0A8S9YB71"/>
<keyword evidence="4" id="KW-1185">Reference proteome</keyword>
<proteinExistence type="predicted"/>
<feature type="transmembrane region" description="Helical" evidence="1">
    <location>
        <begin position="103"/>
        <end position="124"/>
    </location>
</feature>
<dbReference type="Proteomes" id="UP000822476">
    <property type="component" value="Unassembled WGS sequence"/>
</dbReference>
<dbReference type="InterPro" id="IPR012419">
    <property type="entry name" value="Cas1_AcylTrans_dom"/>
</dbReference>
<evidence type="ECO:0000313" key="3">
    <source>
        <dbReference type="EMBL" id="KAF7232323.1"/>
    </source>
</evidence>
<keyword evidence="1" id="KW-0472">Membrane</keyword>
<dbReference type="Pfam" id="PF07779">
    <property type="entry name" value="Cas1_AcylT"/>
    <property type="match status" value="1"/>
</dbReference>
<gene>
    <name evidence="3" type="ORF">EG68_05900</name>
</gene>
<feature type="non-terminal residue" evidence="3">
    <location>
        <position position="316"/>
    </location>
</feature>
<feature type="transmembrane region" description="Helical" evidence="1">
    <location>
        <begin position="56"/>
        <end position="83"/>
    </location>
</feature>
<accession>A0A8S9YB71</accession>
<reference evidence="3" key="1">
    <citation type="submission" date="2019-07" db="EMBL/GenBank/DDBJ databases">
        <title>Annotation for the trematode Paragonimus miyazaki's.</title>
        <authorList>
            <person name="Choi Y.-J."/>
        </authorList>
    </citation>
    <scope>NUCLEOTIDE SEQUENCE</scope>
    <source>
        <strain evidence="3">Japan</strain>
    </source>
</reference>
<organism evidence="3 4">
    <name type="scientific">Paragonimus skrjabini miyazakii</name>
    <dbReference type="NCBI Taxonomy" id="59628"/>
    <lineage>
        <taxon>Eukaryota</taxon>
        <taxon>Metazoa</taxon>
        <taxon>Spiralia</taxon>
        <taxon>Lophotrochozoa</taxon>
        <taxon>Platyhelminthes</taxon>
        <taxon>Trematoda</taxon>
        <taxon>Digenea</taxon>
        <taxon>Plagiorchiida</taxon>
        <taxon>Troglotremata</taxon>
        <taxon>Troglotrematidae</taxon>
        <taxon>Paragonimus</taxon>
    </lineage>
</organism>
<evidence type="ECO:0000259" key="2">
    <source>
        <dbReference type="Pfam" id="PF07779"/>
    </source>
</evidence>
<dbReference type="EMBL" id="JTDE01021897">
    <property type="protein sequence ID" value="KAF7232323.1"/>
    <property type="molecule type" value="Genomic_DNA"/>
</dbReference>
<feature type="transmembrane region" description="Helical" evidence="1">
    <location>
        <begin position="12"/>
        <end position="35"/>
    </location>
</feature>
<feature type="transmembrane region" description="Helical" evidence="1">
    <location>
        <begin position="131"/>
        <end position="150"/>
    </location>
</feature>
<protein>
    <recommendedName>
        <fullName evidence="2">Cas1p 10 TM acyl transferase domain-containing protein</fullName>
    </recommendedName>
</protein>
<name>A0A8S9YB71_9TREM</name>
<sequence length="316" mass="36388">TDLLPKQDRIYSLSWIVKAYTTIFVVAVVSSRILGKVTINSPEITLEWRGAIQMNMLIYHIIAGNLFLPNFLMARGIFTSYLVISGFGHFHHHWKQPVPRLGLMKLITVMYRVNFFMLAICTVMHTKCLSYYFMPLISFWYTVTFVYFHLFPRVSGHSNYTILKVVETENSNYSTPYYLGNTESGDVHRSVTVTKPHWSLSSSEMIFLLKIVVVVGGIEFLRNSPRLFHFVFHSGYGYTTFFTVPNSKSTNIHWFRCFWFLPTSHSGTRSLMCSQHIALCLPLLVNFLESCLLPIFTSGSRLASPECWCQSLTTPH</sequence>
<comment type="caution">
    <text evidence="3">The sequence shown here is derived from an EMBL/GenBank/DDBJ whole genome shotgun (WGS) entry which is preliminary data.</text>
</comment>
<keyword evidence="1" id="KW-0812">Transmembrane</keyword>